<feature type="signal peptide" evidence="1">
    <location>
        <begin position="1"/>
        <end position="20"/>
    </location>
</feature>
<comment type="caution">
    <text evidence="2">The sequence shown here is derived from an EMBL/GenBank/DDBJ whole genome shotgun (WGS) entry which is preliminary data.</text>
</comment>
<evidence type="ECO:0000313" key="3">
    <source>
        <dbReference type="Proteomes" id="UP001172102"/>
    </source>
</evidence>
<feature type="chain" id="PRO_5041317624" evidence="1">
    <location>
        <begin position="21"/>
        <end position="166"/>
    </location>
</feature>
<organism evidence="2 3">
    <name type="scientific">Lasiosphaeris hirsuta</name>
    <dbReference type="NCBI Taxonomy" id="260670"/>
    <lineage>
        <taxon>Eukaryota</taxon>
        <taxon>Fungi</taxon>
        <taxon>Dikarya</taxon>
        <taxon>Ascomycota</taxon>
        <taxon>Pezizomycotina</taxon>
        <taxon>Sordariomycetes</taxon>
        <taxon>Sordariomycetidae</taxon>
        <taxon>Sordariales</taxon>
        <taxon>Lasiosphaeriaceae</taxon>
        <taxon>Lasiosphaeris</taxon>
    </lineage>
</organism>
<gene>
    <name evidence="2" type="ORF">B0H67DRAFT_386237</name>
</gene>
<dbReference type="Proteomes" id="UP001172102">
    <property type="component" value="Unassembled WGS sequence"/>
</dbReference>
<dbReference type="AlphaFoldDB" id="A0AA39ZXR6"/>
<evidence type="ECO:0000256" key="1">
    <source>
        <dbReference type="SAM" id="SignalP"/>
    </source>
</evidence>
<protein>
    <submittedName>
        <fullName evidence="2">Uncharacterized protein</fullName>
    </submittedName>
</protein>
<sequence length="166" mass="17574">MSLATRVILAFACMPPECTCLEHGLEVGKAPSCSSHLLSASPQALRQKRQTPLLSTLPRAGFSKALAASLHSPGLLILELSFSFHSTTKVVQSPDVFLVLSELPRKFCTTLPNCWPAVQTTCTVSTDQKTHCLGGNLSWLHSSSAGEALSAACCCAPGLPQRGQVL</sequence>
<reference evidence="2" key="1">
    <citation type="submission" date="2023-06" db="EMBL/GenBank/DDBJ databases">
        <title>Genome-scale phylogeny and comparative genomics of the fungal order Sordariales.</title>
        <authorList>
            <consortium name="Lawrence Berkeley National Laboratory"/>
            <person name="Hensen N."/>
            <person name="Bonometti L."/>
            <person name="Westerberg I."/>
            <person name="Brannstrom I.O."/>
            <person name="Guillou S."/>
            <person name="Cros-Aarteil S."/>
            <person name="Calhoun S."/>
            <person name="Haridas S."/>
            <person name="Kuo A."/>
            <person name="Mondo S."/>
            <person name="Pangilinan J."/>
            <person name="Riley R."/>
            <person name="Labutti K."/>
            <person name="Andreopoulos B."/>
            <person name="Lipzen A."/>
            <person name="Chen C."/>
            <person name="Yanf M."/>
            <person name="Daum C."/>
            <person name="Ng V."/>
            <person name="Clum A."/>
            <person name="Steindorff A."/>
            <person name="Ohm R."/>
            <person name="Martin F."/>
            <person name="Silar P."/>
            <person name="Natvig D."/>
            <person name="Lalanne C."/>
            <person name="Gautier V."/>
            <person name="Ament-Velasquez S.L."/>
            <person name="Kruys A."/>
            <person name="Hutchinson M.I."/>
            <person name="Powell A.J."/>
            <person name="Barry K."/>
            <person name="Miller A.N."/>
            <person name="Grigoriev I.V."/>
            <person name="Debuchy R."/>
            <person name="Gladieux P."/>
            <person name="Thoren M.H."/>
            <person name="Johannesson H."/>
        </authorList>
    </citation>
    <scope>NUCLEOTIDE SEQUENCE</scope>
    <source>
        <strain evidence="2">SMH4607-1</strain>
    </source>
</reference>
<evidence type="ECO:0000313" key="2">
    <source>
        <dbReference type="EMBL" id="KAK0705551.1"/>
    </source>
</evidence>
<keyword evidence="1" id="KW-0732">Signal</keyword>
<dbReference type="EMBL" id="JAUKUA010000007">
    <property type="protein sequence ID" value="KAK0705551.1"/>
    <property type="molecule type" value="Genomic_DNA"/>
</dbReference>
<proteinExistence type="predicted"/>
<keyword evidence="3" id="KW-1185">Reference proteome</keyword>
<name>A0AA39ZXR6_9PEZI</name>
<accession>A0AA39ZXR6</accession>